<evidence type="ECO:0000256" key="4">
    <source>
        <dbReference type="ARBA" id="ARBA00023157"/>
    </source>
</evidence>
<keyword evidence="4" id="KW-1015">Disulfide bond</keyword>
<evidence type="ECO:0000256" key="5">
    <source>
        <dbReference type="ARBA" id="ARBA00023284"/>
    </source>
</evidence>
<dbReference type="Pfam" id="PF13462">
    <property type="entry name" value="Thioredoxin_4"/>
    <property type="match status" value="1"/>
</dbReference>
<dbReference type="PROSITE" id="PS51352">
    <property type="entry name" value="THIOREDOXIN_2"/>
    <property type="match status" value="1"/>
</dbReference>
<feature type="domain" description="Thioredoxin" evidence="6">
    <location>
        <begin position="40"/>
        <end position="230"/>
    </location>
</feature>
<evidence type="ECO:0000256" key="1">
    <source>
        <dbReference type="ARBA" id="ARBA00005791"/>
    </source>
</evidence>
<protein>
    <recommendedName>
        <fullName evidence="6">Thioredoxin domain-containing protein</fullName>
    </recommendedName>
</protein>
<dbReference type="GO" id="GO:0016491">
    <property type="term" value="F:oxidoreductase activity"/>
    <property type="evidence" value="ECO:0007669"/>
    <property type="project" value="UniProtKB-KW"/>
</dbReference>
<gene>
    <name evidence="7" type="ORF">CFRA_01360</name>
</gene>
<evidence type="ECO:0000256" key="2">
    <source>
        <dbReference type="ARBA" id="ARBA00022729"/>
    </source>
</evidence>
<dbReference type="InterPro" id="IPR036249">
    <property type="entry name" value="Thioredoxin-like_sf"/>
</dbReference>
<keyword evidence="3" id="KW-0560">Oxidoreductase</keyword>
<dbReference type="AlphaFoldDB" id="A0A1L7CQQ4"/>
<keyword evidence="2" id="KW-0732">Signal</keyword>
<evidence type="ECO:0000313" key="7">
    <source>
        <dbReference type="EMBL" id="APT88151.1"/>
    </source>
</evidence>
<dbReference type="InterPro" id="IPR012336">
    <property type="entry name" value="Thioredoxin-like_fold"/>
</dbReference>
<dbReference type="EMBL" id="CP009247">
    <property type="protein sequence ID" value="APT88151.1"/>
    <property type="molecule type" value="Genomic_DNA"/>
</dbReference>
<dbReference type="PANTHER" id="PTHR13887:SF14">
    <property type="entry name" value="DISULFIDE BOND FORMATION PROTEIN D"/>
    <property type="match status" value="1"/>
</dbReference>
<proteinExistence type="inferred from homology"/>
<accession>A0A1L7CQQ4</accession>
<keyword evidence="8" id="KW-1185">Reference proteome</keyword>
<dbReference type="KEGG" id="cfk:CFRA_01360"/>
<evidence type="ECO:0000313" key="8">
    <source>
        <dbReference type="Proteomes" id="UP000185434"/>
    </source>
</evidence>
<comment type="similarity">
    <text evidence="1">Belongs to the thioredoxin family. DsbA subfamily.</text>
</comment>
<evidence type="ECO:0000259" key="6">
    <source>
        <dbReference type="PROSITE" id="PS51352"/>
    </source>
</evidence>
<dbReference type="Gene3D" id="3.40.30.10">
    <property type="entry name" value="Glutaredoxin"/>
    <property type="match status" value="1"/>
</dbReference>
<dbReference type="PANTHER" id="PTHR13887">
    <property type="entry name" value="GLUTATHIONE S-TRANSFERASE KAPPA"/>
    <property type="match status" value="1"/>
</dbReference>
<dbReference type="STRING" id="1437875.CFRA_01360"/>
<organism evidence="7 8">
    <name type="scientific">Corynebacterium frankenforstense DSM 45800</name>
    <dbReference type="NCBI Taxonomy" id="1437875"/>
    <lineage>
        <taxon>Bacteria</taxon>
        <taxon>Bacillati</taxon>
        <taxon>Actinomycetota</taxon>
        <taxon>Actinomycetes</taxon>
        <taxon>Mycobacteriales</taxon>
        <taxon>Corynebacteriaceae</taxon>
        <taxon>Corynebacterium</taxon>
    </lineage>
</organism>
<dbReference type="InterPro" id="IPR013766">
    <property type="entry name" value="Thioredoxin_domain"/>
</dbReference>
<keyword evidence="5" id="KW-0676">Redox-active center</keyword>
<evidence type="ECO:0000256" key="3">
    <source>
        <dbReference type="ARBA" id="ARBA00023002"/>
    </source>
</evidence>
<reference evidence="7 8" key="1">
    <citation type="submission" date="2014-08" db="EMBL/GenBank/DDBJ databases">
        <title>Complete genome sequence of Corynebacterium frankenforstense ST18(T) (=DSM 45800(T)), isolated from raw cow milk.</title>
        <authorList>
            <person name="Ruckert C."/>
            <person name="Albersmeier A."/>
            <person name="Winkler A."/>
            <person name="Lipski A."/>
            <person name="Kalinowski J."/>
        </authorList>
    </citation>
    <scope>NUCLEOTIDE SEQUENCE [LARGE SCALE GENOMIC DNA]</scope>
    <source>
        <strain evidence="7 8">ST18</strain>
    </source>
</reference>
<sequence>MAPVLAGGLVLAVVAGLGGWALGHWQGTRSTEQAQAAHIVGPGRAMQGFDDLPRRIENDPFAVGKVDAPVVISEFSDFECPFCAKFANETEQQILDEYVATGKVRIEWNDMPINGDKAHLAAEAGRAAAAQGRFQEFKDVLYEASKDVEGHPENDIDDLVGFAEKAGVPDIERFRGEIEDGTYGADVDRAMAIGTVLGVNGTPTFVVGEQPMSGAQPFEEFKKTIDAELDKK</sequence>
<dbReference type="Proteomes" id="UP000185434">
    <property type="component" value="Chromosome"/>
</dbReference>
<name>A0A1L7CQQ4_9CORY</name>
<dbReference type="SUPFAM" id="SSF52833">
    <property type="entry name" value="Thioredoxin-like"/>
    <property type="match status" value="1"/>
</dbReference>